<gene>
    <name evidence="1" type="ORF">SAMN04490195_1316</name>
</gene>
<evidence type="ECO:0000313" key="2">
    <source>
        <dbReference type="Proteomes" id="UP000199570"/>
    </source>
</evidence>
<sequence length="92" mass="10356">MQMHPLLQQRRDVLGVLLIRTQAAREDFARLANLPKPEKAVRFQVKNVGPKAYHIVDLVTGKTRGFRFEHAAAVNYAIHLEEKASRLPGGAQ</sequence>
<evidence type="ECO:0000313" key="1">
    <source>
        <dbReference type="EMBL" id="SDQ65906.1"/>
    </source>
</evidence>
<accession>A0A1H1CQT3</accession>
<proteinExistence type="predicted"/>
<name>A0A1H1CQT3_9PSED</name>
<dbReference type="RefSeq" id="WP_245706675.1">
    <property type="nucleotide sequence ID" value="NZ_FNKJ01000003.1"/>
</dbReference>
<organism evidence="1 2">
    <name type="scientific">Pseudomonas moorei</name>
    <dbReference type="NCBI Taxonomy" id="395599"/>
    <lineage>
        <taxon>Bacteria</taxon>
        <taxon>Pseudomonadati</taxon>
        <taxon>Pseudomonadota</taxon>
        <taxon>Gammaproteobacteria</taxon>
        <taxon>Pseudomonadales</taxon>
        <taxon>Pseudomonadaceae</taxon>
        <taxon>Pseudomonas</taxon>
    </lineage>
</organism>
<protein>
    <submittedName>
        <fullName evidence="1">Uncharacterized protein</fullName>
    </submittedName>
</protein>
<reference evidence="2" key="1">
    <citation type="submission" date="2016-10" db="EMBL/GenBank/DDBJ databases">
        <authorList>
            <person name="Varghese N."/>
            <person name="Submissions S."/>
        </authorList>
    </citation>
    <scope>NUCLEOTIDE SEQUENCE [LARGE SCALE GENOMIC DNA]</scope>
    <source>
        <strain evidence="2">BS3775</strain>
    </source>
</reference>
<dbReference type="AlphaFoldDB" id="A0A1H1CQT3"/>
<dbReference type="Proteomes" id="UP000199570">
    <property type="component" value="Unassembled WGS sequence"/>
</dbReference>
<keyword evidence="2" id="KW-1185">Reference proteome</keyword>
<dbReference type="EMBL" id="FNKJ01000003">
    <property type="protein sequence ID" value="SDQ65906.1"/>
    <property type="molecule type" value="Genomic_DNA"/>
</dbReference>